<protein>
    <submittedName>
        <fullName evidence="1">Uncharacterized protein</fullName>
    </submittedName>
</protein>
<organism evidence="1 2">
    <name type="scientific">Corchorus olitorius</name>
    <dbReference type="NCBI Taxonomy" id="93759"/>
    <lineage>
        <taxon>Eukaryota</taxon>
        <taxon>Viridiplantae</taxon>
        <taxon>Streptophyta</taxon>
        <taxon>Embryophyta</taxon>
        <taxon>Tracheophyta</taxon>
        <taxon>Spermatophyta</taxon>
        <taxon>Magnoliopsida</taxon>
        <taxon>eudicotyledons</taxon>
        <taxon>Gunneridae</taxon>
        <taxon>Pentapetalae</taxon>
        <taxon>rosids</taxon>
        <taxon>malvids</taxon>
        <taxon>Malvales</taxon>
        <taxon>Malvaceae</taxon>
        <taxon>Grewioideae</taxon>
        <taxon>Apeibeae</taxon>
        <taxon>Corchorus</taxon>
    </lineage>
</organism>
<accession>A0A1R3GAR6</accession>
<sequence>MENLRSNYEALMRSKSELPKEFNKVMEDIGSSDAKFVMQKRLSVADTNLPPCSLSIPLKAVKRNFLIDQEEEFIDEYEIPVLGDGFITRFS</sequence>
<dbReference type="AlphaFoldDB" id="A0A1R3GAR6"/>
<dbReference type="Proteomes" id="UP000187203">
    <property type="component" value="Unassembled WGS sequence"/>
</dbReference>
<gene>
    <name evidence="1" type="ORF">COLO4_36172</name>
</gene>
<evidence type="ECO:0000313" key="1">
    <source>
        <dbReference type="EMBL" id="OMO55151.1"/>
    </source>
</evidence>
<name>A0A1R3GAR6_9ROSI</name>
<comment type="caution">
    <text evidence="1">The sequence shown here is derived from an EMBL/GenBank/DDBJ whole genome shotgun (WGS) entry which is preliminary data.</text>
</comment>
<proteinExistence type="predicted"/>
<dbReference type="EMBL" id="AWUE01023034">
    <property type="protein sequence ID" value="OMO55151.1"/>
    <property type="molecule type" value="Genomic_DNA"/>
</dbReference>
<dbReference type="OrthoDB" id="1286839at2759"/>
<keyword evidence="2" id="KW-1185">Reference proteome</keyword>
<evidence type="ECO:0000313" key="2">
    <source>
        <dbReference type="Proteomes" id="UP000187203"/>
    </source>
</evidence>
<reference evidence="2" key="1">
    <citation type="submission" date="2013-09" db="EMBL/GenBank/DDBJ databases">
        <title>Corchorus olitorius genome sequencing.</title>
        <authorList>
            <person name="Alam M."/>
            <person name="Haque M.S."/>
            <person name="Islam M.S."/>
            <person name="Emdad E.M."/>
            <person name="Islam M.M."/>
            <person name="Ahmed B."/>
            <person name="Halim A."/>
            <person name="Hossen Q.M.M."/>
            <person name="Hossain M.Z."/>
            <person name="Ahmed R."/>
            <person name="Khan M.M."/>
            <person name="Islam R."/>
            <person name="Rashid M.M."/>
            <person name="Khan S.A."/>
            <person name="Rahman M.S."/>
            <person name="Alam M."/>
            <person name="Yahiya A.S."/>
            <person name="Khan M.S."/>
            <person name="Azam M.S."/>
            <person name="Haque T."/>
            <person name="Lashkar M.Z.H."/>
            <person name="Akhand A.I."/>
            <person name="Morshed G."/>
            <person name="Roy S."/>
            <person name="Uddin K.S."/>
            <person name="Rabeya T."/>
            <person name="Hossain A.S."/>
            <person name="Chowdhury A."/>
            <person name="Snigdha A.R."/>
            <person name="Mortoza M.S."/>
            <person name="Matin S.A."/>
            <person name="Hoque S.M.E."/>
            <person name="Islam M.K."/>
            <person name="Roy D.K."/>
            <person name="Haider R."/>
            <person name="Moosa M.M."/>
            <person name="Elias S.M."/>
            <person name="Hasan A.M."/>
            <person name="Jahan S."/>
            <person name="Shafiuddin M."/>
            <person name="Mahmood N."/>
            <person name="Shommy N.S."/>
        </authorList>
    </citation>
    <scope>NUCLEOTIDE SEQUENCE [LARGE SCALE GENOMIC DNA]</scope>
    <source>
        <strain evidence="2">cv. O-4</strain>
    </source>
</reference>